<feature type="compositionally biased region" description="Acidic residues" evidence="1">
    <location>
        <begin position="186"/>
        <end position="206"/>
    </location>
</feature>
<dbReference type="Gene3D" id="1.20.120.520">
    <property type="entry name" value="nmb1532 protein domain like"/>
    <property type="match status" value="1"/>
</dbReference>
<feature type="region of interest" description="Disordered" evidence="1">
    <location>
        <begin position="164"/>
        <end position="219"/>
    </location>
</feature>
<dbReference type="STRING" id="77044.A0A1W2TKS6"/>
<feature type="region of interest" description="Disordered" evidence="1">
    <location>
        <begin position="1"/>
        <end position="86"/>
    </location>
</feature>
<evidence type="ECO:0000256" key="1">
    <source>
        <dbReference type="SAM" id="MobiDB-lite"/>
    </source>
</evidence>
<dbReference type="PANTHER" id="PTHR38048">
    <property type="entry name" value="EXPRESSED PROTEIN"/>
    <property type="match status" value="1"/>
</dbReference>
<evidence type="ECO:0000313" key="4">
    <source>
        <dbReference type="Proteomes" id="UP000054516"/>
    </source>
</evidence>
<dbReference type="PANTHER" id="PTHR38048:SF1">
    <property type="entry name" value="HEMERYTHRIN-LIKE DOMAIN-CONTAINING PROTEIN"/>
    <property type="match status" value="1"/>
</dbReference>
<feature type="compositionally biased region" description="Low complexity" evidence="1">
    <location>
        <begin position="175"/>
        <end position="185"/>
    </location>
</feature>
<proteinExistence type="predicted"/>
<feature type="compositionally biased region" description="Low complexity" evidence="1">
    <location>
        <begin position="62"/>
        <end position="75"/>
    </location>
</feature>
<feature type="compositionally biased region" description="Pro residues" evidence="1">
    <location>
        <begin position="76"/>
        <end position="85"/>
    </location>
</feature>
<sequence>MNSPRRVAITTTASIARSTIQAASARQPRPAFPASTPPPSSNPPFRRNISTHHHHYHHHTMSAADPSPSSASAPAPTTPKLPPLTPHEFREYNRLAERMDAFHAHFRATWDLLYDSASAGRRARGLSLRAFVSAGLEFVSHLETHHAIEERYVFPELARRMPEFRTGKERNLPPTATTTNSSSSGEEVEEKGEEEEAEGEEEEEGERQEKEKKKNNNNKGRAAVAVAAELLRQHVEIHRGMDGLRDYLGRCLSGETELQMPVLKAQLDTWRAVLWQHLDQEVRTLGAENMRRYWSLDEMRKFRM</sequence>
<gene>
    <name evidence="3" type="ORF">SAMD00023353_1700670</name>
</gene>
<reference evidence="3" key="1">
    <citation type="submission" date="2016-03" db="EMBL/GenBank/DDBJ databases">
        <title>Draft genome sequence of Rosellinia necatrix.</title>
        <authorList>
            <person name="Kanematsu S."/>
        </authorList>
    </citation>
    <scope>NUCLEOTIDE SEQUENCE [LARGE SCALE GENOMIC DNA]</scope>
    <source>
        <strain evidence="3">W97</strain>
    </source>
</reference>
<dbReference type="InterPro" id="IPR053206">
    <property type="entry name" value="Dimeric_xanthone_biosynth"/>
</dbReference>
<dbReference type="Proteomes" id="UP000054516">
    <property type="component" value="Unassembled WGS sequence"/>
</dbReference>
<organism evidence="3">
    <name type="scientific">Rosellinia necatrix</name>
    <name type="common">White root-rot fungus</name>
    <dbReference type="NCBI Taxonomy" id="77044"/>
    <lineage>
        <taxon>Eukaryota</taxon>
        <taxon>Fungi</taxon>
        <taxon>Dikarya</taxon>
        <taxon>Ascomycota</taxon>
        <taxon>Pezizomycotina</taxon>
        <taxon>Sordariomycetes</taxon>
        <taxon>Xylariomycetidae</taxon>
        <taxon>Xylariales</taxon>
        <taxon>Xylariaceae</taxon>
        <taxon>Rosellinia</taxon>
    </lineage>
</organism>
<protein>
    <submittedName>
        <fullName evidence="3">Putative neutrophil cytosol factor 2</fullName>
    </submittedName>
</protein>
<evidence type="ECO:0000313" key="3">
    <source>
        <dbReference type="EMBL" id="GAP88871.2"/>
    </source>
</evidence>
<name>A0A1W2TKS6_ROSNE</name>
<feature type="compositionally biased region" description="Basic residues" evidence="1">
    <location>
        <begin position="49"/>
        <end position="60"/>
    </location>
</feature>
<evidence type="ECO:0000259" key="2">
    <source>
        <dbReference type="Pfam" id="PF01814"/>
    </source>
</evidence>
<keyword evidence="4" id="KW-1185">Reference proteome</keyword>
<dbReference type="EMBL" id="DF977462">
    <property type="protein sequence ID" value="GAP88871.2"/>
    <property type="molecule type" value="Genomic_DNA"/>
</dbReference>
<dbReference type="Pfam" id="PF01814">
    <property type="entry name" value="Hemerythrin"/>
    <property type="match status" value="1"/>
</dbReference>
<feature type="compositionally biased region" description="Low complexity" evidence="1">
    <location>
        <begin position="8"/>
        <end position="34"/>
    </location>
</feature>
<accession>A0A1W2TKS6</accession>
<dbReference type="OrthoDB" id="10044044at2759"/>
<dbReference type="AlphaFoldDB" id="A0A1W2TKS6"/>
<dbReference type="InterPro" id="IPR012312">
    <property type="entry name" value="Hemerythrin-like"/>
</dbReference>
<feature type="domain" description="Hemerythrin-like" evidence="2">
    <location>
        <begin position="96"/>
        <end position="164"/>
    </location>
</feature>